<dbReference type="EMBL" id="FNRJ01000001">
    <property type="protein sequence ID" value="SEA13901.1"/>
    <property type="molecule type" value="Genomic_DNA"/>
</dbReference>
<gene>
    <name evidence="6" type="ORF">SAMN02745729_101563</name>
</gene>
<dbReference type="RefSeq" id="WP_175527551.1">
    <property type="nucleotide sequence ID" value="NZ_FNRJ01000001.1"/>
</dbReference>
<feature type="domain" description="Calcineurin-like phosphoesterase" evidence="5">
    <location>
        <begin position="3"/>
        <end position="193"/>
    </location>
</feature>
<organism evidence="6 7">
    <name type="scientific">Marinobacterium iners DSM 11526</name>
    <dbReference type="NCBI Taxonomy" id="1122198"/>
    <lineage>
        <taxon>Bacteria</taxon>
        <taxon>Pseudomonadati</taxon>
        <taxon>Pseudomonadota</taxon>
        <taxon>Gammaproteobacteria</taxon>
        <taxon>Oceanospirillales</taxon>
        <taxon>Oceanospirillaceae</taxon>
        <taxon>Marinobacterium</taxon>
    </lineage>
</organism>
<dbReference type="InterPro" id="IPR004843">
    <property type="entry name" value="Calcineurin-like_PHP"/>
</dbReference>
<keyword evidence="1" id="KW-0479">Metal-binding</keyword>
<dbReference type="STRING" id="1122198.SAMN02745729_101563"/>
<dbReference type="Pfam" id="PF00149">
    <property type="entry name" value="Metallophos"/>
    <property type="match status" value="1"/>
</dbReference>
<dbReference type="Proteomes" id="UP000242469">
    <property type="component" value="Unassembled WGS sequence"/>
</dbReference>
<name>A0A1H3YRR4_9GAMM</name>
<evidence type="ECO:0000256" key="3">
    <source>
        <dbReference type="ARBA" id="ARBA00023004"/>
    </source>
</evidence>
<sequence length="258" mass="28464">MTRLLQLSDCHLPPMAGELFRGRDADQCLIRLVQWLQSEFAPFDHLLLTGDLVHHGGPDAYERLLQIVAPLSLCVHWIPGNHDVTAAMQLADHTGKLGHKVIHSGNWTLLLLDSTSEPDGRGSGSLSRSELDWLQRQLAQAPQRPTLLVLHHNPTPTGSVWQDAIRLGNSTALADLVDAAPHVRGVICGHLHQLQLLSFAGRPLWSAPSTVVQFRAGCEQFELETDPSRATPGARWYRLHPDGQVDAHSLQLPHELTS</sequence>
<dbReference type="AlphaFoldDB" id="A0A1H3YRR4"/>
<keyword evidence="7" id="KW-1185">Reference proteome</keyword>
<dbReference type="GO" id="GO:0016787">
    <property type="term" value="F:hydrolase activity"/>
    <property type="evidence" value="ECO:0007669"/>
    <property type="project" value="UniProtKB-KW"/>
</dbReference>
<dbReference type="InterPro" id="IPR050884">
    <property type="entry name" value="CNP_phosphodiesterase-III"/>
</dbReference>
<evidence type="ECO:0000256" key="4">
    <source>
        <dbReference type="ARBA" id="ARBA00025742"/>
    </source>
</evidence>
<evidence type="ECO:0000313" key="7">
    <source>
        <dbReference type="Proteomes" id="UP000242469"/>
    </source>
</evidence>
<accession>A0A1H3YRR4</accession>
<dbReference type="PANTHER" id="PTHR42988:SF2">
    <property type="entry name" value="CYCLIC NUCLEOTIDE PHOSPHODIESTERASE CBUA0032-RELATED"/>
    <property type="match status" value="1"/>
</dbReference>
<protein>
    <submittedName>
        <fullName evidence="6">Icc protein</fullName>
    </submittedName>
</protein>
<evidence type="ECO:0000313" key="6">
    <source>
        <dbReference type="EMBL" id="SEA13901.1"/>
    </source>
</evidence>
<keyword evidence="3" id="KW-0408">Iron</keyword>
<dbReference type="SUPFAM" id="SSF56300">
    <property type="entry name" value="Metallo-dependent phosphatases"/>
    <property type="match status" value="1"/>
</dbReference>
<proteinExistence type="inferred from homology"/>
<reference evidence="7" key="1">
    <citation type="submission" date="2016-10" db="EMBL/GenBank/DDBJ databases">
        <authorList>
            <person name="Varghese N."/>
            <person name="Submissions S."/>
        </authorList>
    </citation>
    <scope>NUCLEOTIDE SEQUENCE [LARGE SCALE GENOMIC DNA]</scope>
    <source>
        <strain evidence="7">DSM 11526</strain>
    </source>
</reference>
<evidence type="ECO:0000256" key="2">
    <source>
        <dbReference type="ARBA" id="ARBA00022801"/>
    </source>
</evidence>
<comment type="similarity">
    <text evidence="4">Belongs to the cyclic nucleotide phosphodiesterase class-III family.</text>
</comment>
<keyword evidence="2" id="KW-0378">Hydrolase</keyword>
<dbReference type="Gene3D" id="3.60.21.10">
    <property type="match status" value="1"/>
</dbReference>
<evidence type="ECO:0000256" key="1">
    <source>
        <dbReference type="ARBA" id="ARBA00022723"/>
    </source>
</evidence>
<evidence type="ECO:0000259" key="5">
    <source>
        <dbReference type="Pfam" id="PF00149"/>
    </source>
</evidence>
<dbReference type="GO" id="GO:0046872">
    <property type="term" value="F:metal ion binding"/>
    <property type="evidence" value="ECO:0007669"/>
    <property type="project" value="UniProtKB-KW"/>
</dbReference>
<dbReference type="PANTHER" id="PTHR42988">
    <property type="entry name" value="PHOSPHOHYDROLASE"/>
    <property type="match status" value="1"/>
</dbReference>
<dbReference type="InterPro" id="IPR029052">
    <property type="entry name" value="Metallo-depent_PP-like"/>
</dbReference>